<sequence>MNSLHHTRARRGETLVETLAAILVVSLTSVFLLTSVMAAQRVNRQAGEGDEQLRLEQDVVERRSDGKQSTVQIGGGSYPVIRYGEGKALQGYVLQSEEGAG</sequence>
<keyword evidence="2" id="KW-1185">Reference proteome</keyword>
<evidence type="ECO:0000313" key="2">
    <source>
        <dbReference type="Proteomes" id="UP000602260"/>
    </source>
</evidence>
<dbReference type="RefSeq" id="WP_186878353.1">
    <property type="nucleotide sequence ID" value="NZ_JACOPN010000004.1"/>
</dbReference>
<comment type="caution">
    <text evidence="1">The sequence shown here is derived from an EMBL/GenBank/DDBJ whole genome shotgun (WGS) entry which is preliminary data.</text>
</comment>
<protein>
    <submittedName>
        <fullName evidence="1">Type II secretion system protein</fullName>
    </submittedName>
</protein>
<dbReference type="Proteomes" id="UP000602260">
    <property type="component" value="Unassembled WGS sequence"/>
</dbReference>
<evidence type="ECO:0000313" key="1">
    <source>
        <dbReference type="EMBL" id="MBC5717029.1"/>
    </source>
</evidence>
<organism evidence="1 2">
    <name type="scientific">Flintibacter faecis</name>
    <dbReference type="NCBI Taxonomy" id="2763047"/>
    <lineage>
        <taxon>Bacteria</taxon>
        <taxon>Bacillati</taxon>
        <taxon>Bacillota</taxon>
        <taxon>Clostridia</taxon>
        <taxon>Eubacteriales</taxon>
        <taxon>Flintibacter</taxon>
    </lineage>
</organism>
<dbReference type="EMBL" id="JACOPN010000004">
    <property type="protein sequence ID" value="MBC5717029.1"/>
    <property type="molecule type" value="Genomic_DNA"/>
</dbReference>
<dbReference type="AlphaFoldDB" id="A0A8J6M1N6"/>
<reference evidence="1" key="1">
    <citation type="submission" date="2020-08" db="EMBL/GenBank/DDBJ databases">
        <title>Genome public.</title>
        <authorList>
            <person name="Liu C."/>
            <person name="Sun Q."/>
        </authorList>
    </citation>
    <scope>NUCLEOTIDE SEQUENCE</scope>
    <source>
        <strain evidence="1">BX5</strain>
    </source>
</reference>
<accession>A0A8J6M1N6</accession>
<name>A0A8J6M1N6_9FIRM</name>
<proteinExistence type="predicted"/>
<gene>
    <name evidence="1" type="ORF">H8S55_06830</name>
</gene>